<keyword evidence="1" id="KW-1133">Transmembrane helix</keyword>
<name>A0A9D1JFU8_9FIRM</name>
<protein>
    <submittedName>
        <fullName evidence="3">Zinc-ribbon domain-containing protein</fullName>
    </submittedName>
</protein>
<reference evidence="3" key="1">
    <citation type="submission" date="2020-10" db="EMBL/GenBank/DDBJ databases">
        <authorList>
            <person name="Gilroy R."/>
        </authorList>
    </citation>
    <scope>NUCLEOTIDE SEQUENCE</scope>
    <source>
        <strain evidence="3">ChiSxjej1B13-7041</strain>
    </source>
</reference>
<accession>A0A9D1JFU8</accession>
<keyword evidence="1" id="KW-0812">Transmembrane</keyword>
<dbReference type="EMBL" id="DVHU01000035">
    <property type="protein sequence ID" value="HIR92577.1"/>
    <property type="molecule type" value="Genomic_DNA"/>
</dbReference>
<evidence type="ECO:0000259" key="2">
    <source>
        <dbReference type="Pfam" id="PF13240"/>
    </source>
</evidence>
<proteinExistence type="predicted"/>
<comment type="caution">
    <text evidence="3">The sequence shown here is derived from an EMBL/GenBank/DDBJ whole genome shotgun (WGS) entry which is preliminary data.</text>
</comment>
<reference evidence="3" key="2">
    <citation type="journal article" date="2021" name="PeerJ">
        <title>Extensive microbial diversity within the chicken gut microbiome revealed by metagenomics and culture.</title>
        <authorList>
            <person name="Gilroy R."/>
            <person name="Ravi A."/>
            <person name="Getino M."/>
            <person name="Pursley I."/>
            <person name="Horton D.L."/>
            <person name="Alikhan N.F."/>
            <person name="Baker D."/>
            <person name="Gharbi K."/>
            <person name="Hall N."/>
            <person name="Watson M."/>
            <person name="Adriaenssens E.M."/>
            <person name="Foster-Nyarko E."/>
            <person name="Jarju S."/>
            <person name="Secka A."/>
            <person name="Antonio M."/>
            <person name="Oren A."/>
            <person name="Chaudhuri R.R."/>
            <person name="La Ragione R."/>
            <person name="Hildebrand F."/>
            <person name="Pallen M.J."/>
        </authorList>
    </citation>
    <scope>NUCLEOTIDE SEQUENCE</scope>
    <source>
        <strain evidence="3">ChiSxjej1B13-7041</strain>
    </source>
</reference>
<dbReference type="Proteomes" id="UP000886841">
    <property type="component" value="Unassembled WGS sequence"/>
</dbReference>
<dbReference type="AlphaFoldDB" id="A0A9D1JFU8"/>
<feature type="transmembrane region" description="Helical" evidence="1">
    <location>
        <begin position="95"/>
        <end position="120"/>
    </location>
</feature>
<feature type="transmembrane region" description="Helical" evidence="1">
    <location>
        <begin position="68"/>
        <end position="89"/>
    </location>
</feature>
<dbReference type="InterPro" id="IPR026870">
    <property type="entry name" value="Zinc_ribbon_dom"/>
</dbReference>
<organism evidence="3 4">
    <name type="scientific">Candidatus Egerieimonas intestinavium</name>
    <dbReference type="NCBI Taxonomy" id="2840777"/>
    <lineage>
        <taxon>Bacteria</taxon>
        <taxon>Bacillati</taxon>
        <taxon>Bacillota</taxon>
        <taxon>Clostridia</taxon>
        <taxon>Lachnospirales</taxon>
        <taxon>Lachnospiraceae</taxon>
        <taxon>Lachnospiraceae incertae sedis</taxon>
        <taxon>Candidatus Egerieimonas</taxon>
    </lineage>
</organism>
<evidence type="ECO:0000313" key="3">
    <source>
        <dbReference type="EMBL" id="HIR92577.1"/>
    </source>
</evidence>
<feature type="domain" description="Zinc-ribbon" evidence="2">
    <location>
        <begin position="2"/>
        <end position="22"/>
    </location>
</feature>
<keyword evidence="1" id="KW-0472">Membrane</keyword>
<evidence type="ECO:0000256" key="1">
    <source>
        <dbReference type="SAM" id="Phobius"/>
    </source>
</evidence>
<evidence type="ECO:0000313" key="4">
    <source>
        <dbReference type="Proteomes" id="UP000886841"/>
    </source>
</evidence>
<sequence length="156" mass="17505">MYCKKCGAEARENDKFCMQCGALLTAATPSTPPITTHTYSQERKEKEVNLSSQLSQPVNGNWIKLCEIILFLKCIVFMTVFTVGAAILFNESEDALFLMLLFAILGFFIGVISCLIPYLLTTIAHNLHITASNNLILIKEVEKLQKQLLEENETNQ</sequence>
<gene>
    <name evidence="3" type="ORF">IAB98_04055</name>
</gene>
<dbReference type="Pfam" id="PF13240">
    <property type="entry name" value="Zn_Ribbon_1"/>
    <property type="match status" value="1"/>
</dbReference>